<dbReference type="RefSeq" id="WP_114459456.1">
    <property type="nucleotide sequence ID" value="NZ_QPIW01000001.1"/>
</dbReference>
<feature type="chain" id="PRO_5016595345" description="Secretion system C-terminal sorting domain-containing protein" evidence="1">
    <location>
        <begin position="23"/>
        <end position="134"/>
    </location>
</feature>
<dbReference type="EMBL" id="QPIW01000001">
    <property type="protein sequence ID" value="RDB07923.1"/>
    <property type="molecule type" value="Genomic_DNA"/>
</dbReference>
<dbReference type="OrthoDB" id="961745at2"/>
<keyword evidence="3" id="KW-1185">Reference proteome</keyword>
<comment type="caution">
    <text evidence="2">The sequence shown here is derived from an EMBL/GenBank/DDBJ whole genome shotgun (WGS) entry which is preliminary data.</text>
</comment>
<dbReference type="AlphaFoldDB" id="A0A369IKN2"/>
<gene>
    <name evidence="2" type="ORF">DVG78_02405</name>
</gene>
<dbReference type="Proteomes" id="UP000253141">
    <property type="component" value="Unassembled WGS sequence"/>
</dbReference>
<evidence type="ECO:0000256" key="1">
    <source>
        <dbReference type="SAM" id="SignalP"/>
    </source>
</evidence>
<name>A0A369IKN2_9BACT</name>
<sequence length="134" mass="14628">MKTLCQVIATLLVLGVSAIAQAQESPKWAGIETPTFQTLTTSVEGTSIIKVHVNKDLASTVRIIMVDHSGTVLASQKMSKYEYQKLVRFDLSQLPAGKYSIVVCDREHTATKTFRKEVTTLGIPLTAQNLVAAH</sequence>
<evidence type="ECO:0000313" key="3">
    <source>
        <dbReference type="Proteomes" id="UP000253141"/>
    </source>
</evidence>
<evidence type="ECO:0008006" key="4">
    <source>
        <dbReference type="Google" id="ProtNLM"/>
    </source>
</evidence>
<organism evidence="2 3">
    <name type="scientific">Runella aurantiaca</name>
    <dbReference type="NCBI Taxonomy" id="2282308"/>
    <lineage>
        <taxon>Bacteria</taxon>
        <taxon>Pseudomonadati</taxon>
        <taxon>Bacteroidota</taxon>
        <taxon>Cytophagia</taxon>
        <taxon>Cytophagales</taxon>
        <taxon>Spirosomataceae</taxon>
        <taxon>Runella</taxon>
    </lineage>
</organism>
<keyword evidence="1" id="KW-0732">Signal</keyword>
<reference evidence="2 3" key="1">
    <citation type="submission" date="2018-07" db="EMBL/GenBank/DDBJ databases">
        <title>Genome analysis of Runella aurantiaca.</title>
        <authorList>
            <person name="Yang X."/>
        </authorList>
    </citation>
    <scope>NUCLEOTIDE SEQUENCE [LARGE SCALE GENOMIC DNA]</scope>
    <source>
        <strain evidence="2 3">YX9</strain>
    </source>
</reference>
<accession>A0A369IKN2</accession>
<proteinExistence type="predicted"/>
<protein>
    <recommendedName>
        <fullName evidence="4">Secretion system C-terminal sorting domain-containing protein</fullName>
    </recommendedName>
</protein>
<evidence type="ECO:0000313" key="2">
    <source>
        <dbReference type="EMBL" id="RDB07923.1"/>
    </source>
</evidence>
<feature type="signal peptide" evidence="1">
    <location>
        <begin position="1"/>
        <end position="22"/>
    </location>
</feature>